<keyword evidence="2" id="KW-1185">Reference proteome</keyword>
<name>A0A1G6JR21_NIADE</name>
<dbReference type="Proteomes" id="UP000198757">
    <property type="component" value="Unassembled WGS sequence"/>
</dbReference>
<proteinExistence type="predicted"/>
<dbReference type="RefSeq" id="WP_090388526.1">
    <property type="nucleotide sequence ID" value="NZ_FMZO01000001.1"/>
</dbReference>
<dbReference type="InterPro" id="IPR036691">
    <property type="entry name" value="Endo/exonu/phosph_ase_sf"/>
</dbReference>
<accession>A0A1G6JR21</accession>
<gene>
    <name evidence="1" type="ORF">SAMN04487894_101613</name>
</gene>
<dbReference type="SUPFAM" id="SSF56219">
    <property type="entry name" value="DNase I-like"/>
    <property type="match status" value="1"/>
</dbReference>
<dbReference type="Gene3D" id="3.60.10.10">
    <property type="entry name" value="Endonuclease/exonuclease/phosphatase"/>
    <property type="match status" value="1"/>
</dbReference>
<keyword evidence="1" id="KW-0378">Hydrolase</keyword>
<reference evidence="2" key="1">
    <citation type="submission" date="2016-10" db="EMBL/GenBank/DDBJ databases">
        <authorList>
            <person name="Varghese N."/>
            <person name="Submissions S."/>
        </authorList>
    </citation>
    <scope>NUCLEOTIDE SEQUENCE [LARGE SCALE GENOMIC DNA]</scope>
    <source>
        <strain evidence="2">DSM 25811 / CCM 8410 / LMG 26954 / E90</strain>
    </source>
</reference>
<dbReference type="AlphaFoldDB" id="A0A1G6JR21"/>
<organism evidence="1 2">
    <name type="scientific">Niabella drilacis (strain DSM 25811 / CCM 8410 / CCUG 62505 / LMG 26954 / E90)</name>
    <dbReference type="NCBI Taxonomy" id="1285928"/>
    <lineage>
        <taxon>Bacteria</taxon>
        <taxon>Pseudomonadati</taxon>
        <taxon>Bacteroidota</taxon>
        <taxon>Chitinophagia</taxon>
        <taxon>Chitinophagales</taxon>
        <taxon>Chitinophagaceae</taxon>
        <taxon>Niabella</taxon>
    </lineage>
</organism>
<keyword evidence="1" id="KW-0255">Endonuclease</keyword>
<dbReference type="GO" id="GO:0004527">
    <property type="term" value="F:exonuclease activity"/>
    <property type="evidence" value="ECO:0007669"/>
    <property type="project" value="UniProtKB-KW"/>
</dbReference>
<keyword evidence="1" id="KW-0269">Exonuclease</keyword>
<keyword evidence="1" id="KW-0540">Nuclease</keyword>
<dbReference type="OrthoDB" id="5500612at2"/>
<dbReference type="GO" id="GO:0004519">
    <property type="term" value="F:endonuclease activity"/>
    <property type="evidence" value="ECO:0007669"/>
    <property type="project" value="UniProtKB-KW"/>
</dbReference>
<dbReference type="EMBL" id="FMZO01000001">
    <property type="protein sequence ID" value="SDC21212.1"/>
    <property type="molecule type" value="Genomic_DNA"/>
</dbReference>
<dbReference type="STRING" id="1285928.SAMN04487894_101613"/>
<sequence length="310" mass="34619">MKHLLPALILLATCWSCSKDRTSNQGGTGDTTQLKNYTKDLTIVNWNIEWFGSSRFAGDPGVQESNAGRILRYLDADLYGICEVVDTARFGSMIRRYMGGEFRYVISPYPRIDQKLAIVYNKNIFRNVRARPFMSTSATAAVYFASGRFPFLFTAEAVVNGQRNTVHFILLHAKAGSGRDAYEQRSDGSRELKDSIDTYLPGQNCMVFGDFNDHLNGSIIPGSASPYQNFINDAARYRPVTLPLNAPGYQSTITFPNSVIDQQLISGRMAYWYRSGSAKIRTDVVAVVPDYRSGKTSDHYPVSSVYNIAD</sequence>
<evidence type="ECO:0000313" key="1">
    <source>
        <dbReference type="EMBL" id="SDC21212.1"/>
    </source>
</evidence>
<protein>
    <submittedName>
        <fullName evidence="1">Endonuclease/Exonuclease/phosphatase family protein</fullName>
    </submittedName>
</protein>
<evidence type="ECO:0000313" key="2">
    <source>
        <dbReference type="Proteomes" id="UP000198757"/>
    </source>
</evidence>